<protein>
    <recommendedName>
        <fullName evidence="9">Protein Asterix</fullName>
    </recommendedName>
</protein>
<dbReference type="GO" id="GO:0044183">
    <property type="term" value="F:protein folding chaperone"/>
    <property type="evidence" value="ECO:0007669"/>
    <property type="project" value="InterPro"/>
</dbReference>
<name>A0A9N9MXS6_9CUCU</name>
<feature type="transmembrane region" description="Helical" evidence="6">
    <location>
        <begin position="72"/>
        <end position="89"/>
    </location>
</feature>
<keyword evidence="8" id="KW-1185">Reference proteome</keyword>
<evidence type="ECO:0000256" key="1">
    <source>
        <dbReference type="ARBA" id="ARBA00004370"/>
    </source>
</evidence>
<accession>A0A9N9MXS6</accession>
<organism evidence="7 8">
    <name type="scientific">Ceutorhynchus assimilis</name>
    <name type="common">cabbage seed weevil</name>
    <dbReference type="NCBI Taxonomy" id="467358"/>
    <lineage>
        <taxon>Eukaryota</taxon>
        <taxon>Metazoa</taxon>
        <taxon>Ecdysozoa</taxon>
        <taxon>Arthropoda</taxon>
        <taxon>Hexapoda</taxon>
        <taxon>Insecta</taxon>
        <taxon>Pterygota</taxon>
        <taxon>Neoptera</taxon>
        <taxon>Endopterygota</taxon>
        <taxon>Coleoptera</taxon>
        <taxon>Polyphaga</taxon>
        <taxon>Cucujiformia</taxon>
        <taxon>Curculionidae</taxon>
        <taxon>Ceutorhynchinae</taxon>
        <taxon>Ceutorhynchus</taxon>
    </lineage>
</organism>
<evidence type="ECO:0000256" key="3">
    <source>
        <dbReference type="ARBA" id="ARBA00022692"/>
    </source>
</evidence>
<keyword evidence="5 6" id="KW-0472">Membrane</keyword>
<evidence type="ECO:0000256" key="5">
    <source>
        <dbReference type="ARBA" id="ARBA00023136"/>
    </source>
</evidence>
<keyword evidence="3 6" id="KW-0812">Transmembrane</keyword>
<dbReference type="InterPro" id="IPR005351">
    <property type="entry name" value="ASTER"/>
</dbReference>
<dbReference type="PANTHER" id="PTHR13193:SF0">
    <property type="entry name" value="PAT COMPLEX SUBUNIT ASTERIX"/>
    <property type="match status" value="1"/>
</dbReference>
<evidence type="ECO:0000256" key="2">
    <source>
        <dbReference type="ARBA" id="ARBA00009066"/>
    </source>
</evidence>
<comment type="similarity">
    <text evidence="2">Belongs to the Asterix family.</text>
</comment>
<evidence type="ECO:0008006" key="9">
    <source>
        <dbReference type="Google" id="ProtNLM"/>
    </source>
</evidence>
<dbReference type="GO" id="GO:0045048">
    <property type="term" value="P:protein insertion into ER membrane"/>
    <property type="evidence" value="ECO:0007669"/>
    <property type="project" value="InterPro"/>
</dbReference>
<evidence type="ECO:0000256" key="6">
    <source>
        <dbReference type="SAM" id="Phobius"/>
    </source>
</evidence>
<comment type="subcellular location">
    <subcellularLocation>
        <location evidence="1">Membrane</location>
    </subcellularLocation>
</comment>
<dbReference type="GO" id="GO:0005789">
    <property type="term" value="C:endoplasmic reticulum membrane"/>
    <property type="evidence" value="ECO:0007669"/>
    <property type="project" value="InterPro"/>
</dbReference>
<evidence type="ECO:0000256" key="4">
    <source>
        <dbReference type="ARBA" id="ARBA00022989"/>
    </source>
</evidence>
<keyword evidence="4 6" id="KW-1133">Transmembrane helix</keyword>
<proteinExistence type="inferred from homology"/>
<dbReference type="EMBL" id="OU892284">
    <property type="protein sequence ID" value="CAG9772148.1"/>
    <property type="molecule type" value="Genomic_DNA"/>
</dbReference>
<sequence>MNSTDPRRSDRIQRYVPLVKNGEDLTPDYMNIMGMVFSMCGLMMRMKWCAWVALCCSCVSFANTQTMDDNKQVFSSFMLSFSALIMSYMQNPTPMIPPWASASD</sequence>
<dbReference type="AlphaFoldDB" id="A0A9N9MXS6"/>
<reference evidence="7" key="1">
    <citation type="submission" date="2022-01" db="EMBL/GenBank/DDBJ databases">
        <authorList>
            <person name="King R."/>
        </authorList>
    </citation>
    <scope>NUCLEOTIDE SEQUENCE</scope>
</reference>
<dbReference type="PANTHER" id="PTHR13193">
    <property type="entry name" value="CGI-140"/>
    <property type="match status" value="1"/>
</dbReference>
<dbReference type="Proteomes" id="UP001152799">
    <property type="component" value="Chromosome 8"/>
</dbReference>
<gene>
    <name evidence="7" type="ORF">CEUTPL_LOCUS12569</name>
</gene>
<evidence type="ECO:0000313" key="7">
    <source>
        <dbReference type="EMBL" id="CAG9772148.1"/>
    </source>
</evidence>
<dbReference type="Pfam" id="PF03669">
    <property type="entry name" value="ASTER"/>
    <property type="match status" value="1"/>
</dbReference>
<dbReference type="OrthoDB" id="284718at2759"/>
<evidence type="ECO:0000313" key="8">
    <source>
        <dbReference type="Proteomes" id="UP001152799"/>
    </source>
</evidence>